<accession>A0A843TFX6</accession>
<organism evidence="2 3">
    <name type="scientific">Colocasia esculenta</name>
    <name type="common">Wild taro</name>
    <name type="synonym">Arum esculentum</name>
    <dbReference type="NCBI Taxonomy" id="4460"/>
    <lineage>
        <taxon>Eukaryota</taxon>
        <taxon>Viridiplantae</taxon>
        <taxon>Streptophyta</taxon>
        <taxon>Embryophyta</taxon>
        <taxon>Tracheophyta</taxon>
        <taxon>Spermatophyta</taxon>
        <taxon>Magnoliopsida</taxon>
        <taxon>Liliopsida</taxon>
        <taxon>Araceae</taxon>
        <taxon>Aroideae</taxon>
        <taxon>Colocasieae</taxon>
        <taxon>Colocasia</taxon>
    </lineage>
</organism>
<evidence type="ECO:0000313" key="3">
    <source>
        <dbReference type="Proteomes" id="UP000652761"/>
    </source>
</evidence>
<feature type="compositionally biased region" description="Polar residues" evidence="1">
    <location>
        <begin position="1"/>
        <end position="15"/>
    </location>
</feature>
<protein>
    <submittedName>
        <fullName evidence="2">Uncharacterized protein</fullName>
    </submittedName>
</protein>
<keyword evidence="3" id="KW-1185">Reference proteome</keyword>
<evidence type="ECO:0000256" key="1">
    <source>
        <dbReference type="SAM" id="MobiDB-lite"/>
    </source>
</evidence>
<dbReference type="AlphaFoldDB" id="A0A843TFX6"/>
<reference evidence="2" key="1">
    <citation type="submission" date="2017-07" db="EMBL/GenBank/DDBJ databases">
        <title>Taro Niue Genome Assembly and Annotation.</title>
        <authorList>
            <person name="Atibalentja N."/>
            <person name="Keating K."/>
            <person name="Fields C.J."/>
        </authorList>
    </citation>
    <scope>NUCLEOTIDE SEQUENCE</scope>
    <source>
        <strain evidence="2">Niue_2</strain>
        <tissue evidence="2">Leaf</tissue>
    </source>
</reference>
<feature type="region of interest" description="Disordered" evidence="1">
    <location>
        <begin position="1"/>
        <end position="52"/>
    </location>
</feature>
<proteinExistence type="predicted"/>
<feature type="compositionally biased region" description="Basic and acidic residues" evidence="1">
    <location>
        <begin position="20"/>
        <end position="32"/>
    </location>
</feature>
<gene>
    <name evidence="2" type="ORF">Taro_001452</name>
</gene>
<evidence type="ECO:0000313" key="2">
    <source>
        <dbReference type="EMBL" id="MQL69156.1"/>
    </source>
</evidence>
<dbReference type="Proteomes" id="UP000652761">
    <property type="component" value="Unassembled WGS sequence"/>
</dbReference>
<name>A0A843TFX6_COLES</name>
<dbReference type="EMBL" id="NMUH01000030">
    <property type="protein sequence ID" value="MQL69156.1"/>
    <property type="molecule type" value="Genomic_DNA"/>
</dbReference>
<comment type="caution">
    <text evidence="2">The sequence shown here is derived from an EMBL/GenBank/DDBJ whole genome shotgun (WGS) entry which is preliminary data.</text>
</comment>
<sequence>MAQNKGRNVKKSPSQGLVRKRAEVEVKVEHSGVHQLQSQHEADPHLLEAGPHLLEAGPLELEAGPLEPQGPQLQLALS</sequence>
<feature type="non-terminal residue" evidence="2">
    <location>
        <position position="1"/>
    </location>
</feature>